<dbReference type="PATRIC" id="fig|34073.19.peg.2057"/>
<dbReference type="GO" id="GO:0000160">
    <property type="term" value="P:phosphorelay signal transduction system"/>
    <property type="evidence" value="ECO:0007669"/>
    <property type="project" value="InterPro"/>
</dbReference>
<dbReference type="CDD" id="cd17535">
    <property type="entry name" value="REC_NarL-like"/>
    <property type="match status" value="1"/>
</dbReference>
<evidence type="ECO:0000256" key="1">
    <source>
        <dbReference type="PROSITE-ProRule" id="PRU00169"/>
    </source>
</evidence>
<feature type="domain" description="Response regulatory" evidence="2">
    <location>
        <begin position="5"/>
        <end position="123"/>
    </location>
</feature>
<dbReference type="PANTHER" id="PTHR45566:SF2">
    <property type="entry name" value="NARL SUBFAMILY"/>
    <property type="match status" value="1"/>
</dbReference>
<dbReference type="PANTHER" id="PTHR45566">
    <property type="entry name" value="HTH-TYPE TRANSCRIPTIONAL REGULATOR YHJB-RELATED"/>
    <property type="match status" value="1"/>
</dbReference>
<proteinExistence type="predicted"/>
<dbReference type="PROSITE" id="PS50110">
    <property type="entry name" value="RESPONSE_REGULATORY"/>
    <property type="match status" value="1"/>
</dbReference>
<dbReference type="RefSeq" id="WP_047784378.1">
    <property type="nucleotide sequence ID" value="NZ_JZWI01000009.1"/>
</dbReference>
<dbReference type="Gene3D" id="3.40.50.2300">
    <property type="match status" value="1"/>
</dbReference>
<gene>
    <name evidence="3" type="ORF">VPARA_20050</name>
</gene>
<dbReference type="Proteomes" id="UP000035170">
    <property type="component" value="Unassembled WGS sequence"/>
</dbReference>
<dbReference type="InterPro" id="IPR011006">
    <property type="entry name" value="CheY-like_superfamily"/>
</dbReference>
<comment type="caution">
    <text evidence="3">The sequence shown here is derived from an EMBL/GenBank/DDBJ whole genome shotgun (WGS) entry which is preliminary data.</text>
</comment>
<protein>
    <submittedName>
        <fullName evidence="3">Transcriptional regulator NarL</fullName>
    </submittedName>
</protein>
<evidence type="ECO:0000313" key="3">
    <source>
        <dbReference type="EMBL" id="KLN56802.1"/>
    </source>
</evidence>
<dbReference type="EMBL" id="JZWI01000009">
    <property type="protein sequence ID" value="KLN56802.1"/>
    <property type="molecule type" value="Genomic_DNA"/>
</dbReference>
<evidence type="ECO:0000313" key="4">
    <source>
        <dbReference type="Proteomes" id="UP000035170"/>
    </source>
</evidence>
<dbReference type="SUPFAM" id="SSF52172">
    <property type="entry name" value="CheY-like"/>
    <property type="match status" value="1"/>
</dbReference>
<dbReference type="InterPro" id="IPR001789">
    <property type="entry name" value="Sig_transdc_resp-reg_receiver"/>
</dbReference>
<dbReference type="AlphaFoldDB" id="A0A0H2M7T7"/>
<reference evidence="3 4" key="1">
    <citation type="submission" date="2015-03" db="EMBL/GenBank/DDBJ databases">
        <title>Genome sequence of Variovorax paradoxus TBEA6.</title>
        <authorList>
            <person name="Poehlein A."/>
            <person name="Schuldes J."/>
            <person name="Wuebbeler J.H."/>
            <person name="Hiessl S."/>
            <person name="Steinbuechel A."/>
            <person name="Daniel R."/>
        </authorList>
    </citation>
    <scope>NUCLEOTIDE SEQUENCE [LARGE SCALE GENOMIC DNA]</scope>
    <source>
        <strain evidence="3 4">TBEA6</strain>
    </source>
</reference>
<feature type="modified residue" description="4-aspartylphosphate" evidence="1">
    <location>
        <position position="58"/>
    </location>
</feature>
<name>A0A0H2M7T7_VARPD</name>
<sequence>MDTVRTFIVEDNPAIRENLAGTLREVARVDPVGQAETQSEGTRWLAGNLSQWDLAIVDLFLKDGTGFGVLEACRNREPNQKMVVLSNYLTPEMRRRCVQLGADAVFDKATELDDLIDFCLRRRQEQFMASPFRAAH</sequence>
<organism evidence="3 4">
    <name type="scientific">Variovorax paradoxus</name>
    <dbReference type="NCBI Taxonomy" id="34073"/>
    <lineage>
        <taxon>Bacteria</taxon>
        <taxon>Pseudomonadati</taxon>
        <taxon>Pseudomonadota</taxon>
        <taxon>Betaproteobacteria</taxon>
        <taxon>Burkholderiales</taxon>
        <taxon>Comamonadaceae</taxon>
        <taxon>Variovorax</taxon>
    </lineage>
</organism>
<accession>A0A0H2M7T7</accession>
<keyword evidence="4" id="KW-1185">Reference proteome</keyword>
<dbReference type="Pfam" id="PF00072">
    <property type="entry name" value="Response_reg"/>
    <property type="match status" value="1"/>
</dbReference>
<dbReference type="SMART" id="SM00448">
    <property type="entry name" value="REC"/>
    <property type="match status" value="1"/>
</dbReference>
<dbReference type="InterPro" id="IPR058245">
    <property type="entry name" value="NreC/VraR/RcsB-like_REC"/>
</dbReference>
<dbReference type="InterPro" id="IPR051015">
    <property type="entry name" value="EvgA-like"/>
</dbReference>
<keyword evidence="1" id="KW-0597">Phosphoprotein</keyword>
<evidence type="ECO:0000259" key="2">
    <source>
        <dbReference type="PROSITE" id="PS50110"/>
    </source>
</evidence>